<dbReference type="EC" id="3.1.-.-" evidence="8"/>
<evidence type="ECO:0000256" key="6">
    <source>
        <dbReference type="ARBA" id="ARBA00022842"/>
    </source>
</evidence>
<comment type="similarity">
    <text evidence="7 8">Belongs to the PINc/VapC protein family.</text>
</comment>
<dbReference type="AlphaFoldDB" id="X7ZI96"/>
<comment type="cofactor">
    <cofactor evidence="1 8">
        <name>Mg(2+)</name>
        <dbReference type="ChEBI" id="CHEBI:18420"/>
    </cofactor>
</comment>
<dbReference type="GO" id="GO:0004540">
    <property type="term" value="F:RNA nuclease activity"/>
    <property type="evidence" value="ECO:0007669"/>
    <property type="project" value="InterPro"/>
</dbReference>
<comment type="function">
    <text evidence="8">Toxic component of a toxin-antitoxin (TA) system. An RNase.</text>
</comment>
<dbReference type="EMBL" id="JAOB01000074">
    <property type="protein sequence ID" value="EUA19099.1"/>
    <property type="molecule type" value="Genomic_DNA"/>
</dbReference>
<feature type="region of interest" description="Disordered" evidence="9">
    <location>
        <begin position="135"/>
        <end position="168"/>
    </location>
</feature>
<feature type="binding site" evidence="8">
    <location>
        <position position="97"/>
    </location>
    <ligand>
        <name>Mg(2+)</name>
        <dbReference type="ChEBI" id="CHEBI:18420"/>
    </ligand>
</feature>
<dbReference type="HAMAP" id="MF_00265">
    <property type="entry name" value="VapC_Nob1"/>
    <property type="match status" value="1"/>
</dbReference>
<keyword evidence="2 8" id="KW-1277">Toxin-antitoxin system</keyword>
<evidence type="ECO:0000256" key="1">
    <source>
        <dbReference type="ARBA" id="ARBA00001946"/>
    </source>
</evidence>
<name>X7ZI96_MYCXE</name>
<dbReference type="Pfam" id="PF01850">
    <property type="entry name" value="PIN"/>
    <property type="match status" value="1"/>
</dbReference>
<dbReference type="CDD" id="cd18755">
    <property type="entry name" value="PIN_MtVapC3_VapC21-like"/>
    <property type="match status" value="1"/>
</dbReference>
<evidence type="ECO:0000256" key="3">
    <source>
        <dbReference type="ARBA" id="ARBA00022722"/>
    </source>
</evidence>
<proteinExistence type="inferred from homology"/>
<organism evidence="11">
    <name type="scientific">Mycobacterium xenopi 4042</name>
    <dbReference type="NCBI Taxonomy" id="1299334"/>
    <lineage>
        <taxon>Bacteria</taxon>
        <taxon>Bacillati</taxon>
        <taxon>Actinomycetota</taxon>
        <taxon>Actinomycetes</taxon>
        <taxon>Mycobacteriales</taxon>
        <taxon>Mycobacteriaceae</taxon>
        <taxon>Mycobacterium</taxon>
    </lineage>
</organism>
<feature type="binding site" evidence="8">
    <location>
        <position position="7"/>
    </location>
    <ligand>
        <name>Mg(2+)</name>
        <dbReference type="ChEBI" id="CHEBI:18420"/>
    </ligand>
</feature>
<accession>X7ZI96</accession>
<dbReference type="SUPFAM" id="SSF88723">
    <property type="entry name" value="PIN domain-like"/>
    <property type="match status" value="1"/>
</dbReference>
<keyword evidence="5 8" id="KW-0378">Hydrolase</keyword>
<feature type="domain" description="PIN" evidence="10">
    <location>
        <begin position="4"/>
        <end position="123"/>
    </location>
</feature>
<dbReference type="PATRIC" id="fig|1299334.3.peg.8032"/>
<dbReference type="InterPro" id="IPR002716">
    <property type="entry name" value="PIN_dom"/>
</dbReference>
<keyword evidence="8" id="KW-0800">Toxin</keyword>
<evidence type="ECO:0000256" key="8">
    <source>
        <dbReference type="HAMAP-Rule" id="MF_00265"/>
    </source>
</evidence>
<evidence type="ECO:0000256" key="9">
    <source>
        <dbReference type="SAM" id="MobiDB-lite"/>
    </source>
</evidence>
<evidence type="ECO:0000256" key="2">
    <source>
        <dbReference type="ARBA" id="ARBA00022649"/>
    </source>
</evidence>
<keyword evidence="3 8" id="KW-0540">Nuclease</keyword>
<dbReference type="InterPro" id="IPR022907">
    <property type="entry name" value="VapC_family"/>
</dbReference>
<evidence type="ECO:0000256" key="4">
    <source>
        <dbReference type="ARBA" id="ARBA00022723"/>
    </source>
</evidence>
<keyword evidence="6 8" id="KW-0460">Magnesium</keyword>
<dbReference type="GO" id="GO:0000287">
    <property type="term" value="F:magnesium ion binding"/>
    <property type="evidence" value="ECO:0007669"/>
    <property type="project" value="UniProtKB-UniRule"/>
</dbReference>
<protein>
    <recommendedName>
        <fullName evidence="8">Ribonuclease VapC</fullName>
        <shortName evidence="8">RNase VapC</shortName>
        <ecNumber evidence="8">3.1.-.-</ecNumber>
    </recommendedName>
    <alternativeName>
        <fullName evidence="8">Toxin VapC</fullName>
    </alternativeName>
</protein>
<evidence type="ECO:0000256" key="7">
    <source>
        <dbReference type="ARBA" id="ARBA00038093"/>
    </source>
</evidence>
<dbReference type="InterPro" id="IPR029060">
    <property type="entry name" value="PIN-like_dom_sf"/>
</dbReference>
<keyword evidence="4 8" id="KW-0479">Metal-binding</keyword>
<dbReference type="GO" id="GO:0016787">
    <property type="term" value="F:hydrolase activity"/>
    <property type="evidence" value="ECO:0007669"/>
    <property type="project" value="UniProtKB-KW"/>
</dbReference>
<dbReference type="PANTHER" id="PTHR33653">
    <property type="entry name" value="RIBONUCLEASE VAPC2"/>
    <property type="match status" value="1"/>
</dbReference>
<evidence type="ECO:0000259" key="10">
    <source>
        <dbReference type="Pfam" id="PF01850"/>
    </source>
</evidence>
<reference evidence="11" key="1">
    <citation type="submission" date="2014-01" db="EMBL/GenBank/DDBJ databases">
        <authorList>
            <person name="Brown-Elliot B."/>
            <person name="Wallace R."/>
            <person name="Lenaerts A."/>
            <person name="Ordway D."/>
            <person name="DeGroote M.A."/>
            <person name="Parker T."/>
            <person name="Sizemore C."/>
            <person name="Tallon L.J."/>
            <person name="Sadzewicz L.K."/>
            <person name="Sengamalay N."/>
            <person name="Fraser C.M."/>
            <person name="Hine E."/>
            <person name="Shefchek K.A."/>
            <person name="Das S.P."/>
            <person name="Tettelin H."/>
        </authorList>
    </citation>
    <scope>NUCLEOTIDE SEQUENCE [LARGE SCALE GENOMIC DNA]</scope>
    <source>
        <strain evidence="11">4042</strain>
    </source>
</reference>
<dbReference type="Gene3D" id="3.40.50.1010">
    <property type="entry name" value="5'-nuclease"/>
    <property type="match status" value="1"/>
</dbReference>
<gene>
    <name evidence="8" type="primary">vapC</name>
    <name evidence="11" type="ORF">I553_10205</name>
</gene>
<dbReference type="InterPro" id="IPR050556">
    <property type="entry name" value="Type_II_TA_system_RNase"/>
</dbReference>
<sequence length="168" mass="18558">MTRYCVDTSAWHRATRPEVAHRWLAALSADQVGSCEQVRLEILDSARSATDYDALAEELDGLTPIPVDNETYTRAYQVQRELAHAGGLHHRSVKIADLIIASAAELSGTIVWHYDEDYDRVAEITGQRMEWIAPAEACRPPHPRESEPDTAASSPALRSHSLEPSANG</sequence>
<dbReference type="GO" id="GO:0090729">
    <property type="term" value="F:toxin activity"/>
    <property type="evidence" value="ECO:0007669"/>
    <property type="project" value="UniProtKB-KW"/>
</dbReference>
<dbReference type="PANTHER" id="PTHR33653:SF1">
    <property type="entry name" value="RIBONUCLEASE VAPC2"/>
    <property type="match status" value="1"/>
</dbReference>
<evidence type="ECO:0000313" key="11">
    <source>
        <dbReference type="EMBL" id="EUA19099.1"/>
    </source>
</evidence>
<evidence type="ECO:0000256" key="5">
    <source>
        <dbReference type="ARBA" id="ARBA00022801"/>
    </source>
</evidence>
<comment type="caution">
    <text evidence="11">The sequence shown here is derived from an EMBL/GenBank/DDBJ whole genome shotgun (WGS) entry which is preliminary data.</text>
</comment>